<organism evidence="2 4">
    <name type="scientific">Cercospora beticola</name>
    <name type="common">Sugarbeet leaf spot fungus</name>
    <dbReference type="NCBI Taxonomy" id="122368"/>
    <lineage>
        <taxon>Eukaryota</taxon>
        <taxon>Fungi</taxon>
        <taxon>Dikarya</taxon>
        <taxon>Ascomycota</taxon>
        <taxon>Pezizomycotina</taxon>
        <taxon>Dothideomycetes</taxon>
        <taxon>Dothideomycetidae</taxon>
        <taxon>Mycosphaerellales</taxon>
        <taxon>Mycosphaerellaceae</taxon>
        <taxon>Cercospora</taxon>
    </lineage>
</organism>
<evidence type="ECO:0000313" key="5">
    <source>
        <dbReference type="Proteomes" id="UP001302367"/>
    </source>
</evidence>
<accession>A0A2G5HCX6</accession>
<dbReference type="Proteomes" id="UP000230605">
    <property type="component" value="Chromosome 9"/>
</dbReference>
<dbReference type="EMBL" id="LKMD01000107">
    <property type="protein sequence ID" value="PIA90416.1"/>
    <property type="molecule type" value="Genomic_DNA"/>
</dbReference>
<feature type="compositionally biased region" description="Basic and acidic residues" evidence="1">
    <location>
        <begin position="138"/>
        <end position="151"/>
    </location>
</feature>
<name>A0A2G5HCX6_CERBT</name>
<feature type="region of interest" description="Disordered" evidence="1">
    <location>
        <begin position="1"/>
        <end position="224"/>
    </location>
</feature>
<feature type="compositionally biased region" description="Basic and acidic residues" evidence="1">
    <location>
        <begin position="45"/>
        <end position="65"/>
    </location>
</feature>
<dbReference type="EMBL" id="CP134192">
    <property type="protein sequence ID" value="WPB08084.1"/>
    <property type="molecule type" value="Genomic_DNA"/>
</dbReference>
<dbReference type="OrthoDB" id="3646474at2759"/>
<evidence type="ECO:0000313" key="4">
    <source>
        <dbReference type="Proteomes" id="UP000230605"/>
    </source>
</evidence>
<evidence type="ECO:0000256" key="1">
    <source>
        <dbReference type="SAM" id="MobiDB-lite"/>
    </source>
</evidence>
<protein>
    <submittedName>
        <fullName evidence="2">Uncharacterized protein</fullName>
    </submittedName>
</protein>
<keyword evidence="5" id="KW-1185">Reference proteome</keyword>
<dbReference type="Proteomes" id="UP001302367">
    <property type="component" value="Chromosome 9"/>
</dbReference>
<evidence type="ECO:0000313" key="3">
    <source>
        <dbReference type="EMBL" id="WPB08084.1"/>
    </source>
</evidence>
<feature type="compositionally biased region" description="Basic and acidic residues" evidence="1">
    <location>
        <begin position="539"/>
        <end position="554"/>
    </location>
</feature>
<feature type="region of interest" description="Disordered" evidence="1">
    <location>
        <begin position="529"/>
        <end position="554"/>
    </location>
</feature>
<gene>
    <name evidence="2" type="ORF">CB0940_11252</name>
    <name evidence="3" type="ORF">RHO25_012748</name>
</gene>
<dbReference type="AlphaFoldDB" id="A0A2G5HCX6"/>
<evidence type="ECO:0000313" key="2">
    <source>
        <dbReference type="EMBL" id="PIA90416.1"/>
    </source>
</evidence>
<feature type="compositionally biased region" description="Polar residues" evidence="1">
    <location>
        <begin position="1"/>
        <end position="43"/>
    </location>
</feature>
<reference evidence="2 4" key="1">
    <citation type="submission" date="2015-10" db="EMBL/GenBank/DDBJ databases">
        <title>The cercosporin biosynthetic gene cluster was horizontally transferred to several fungal lineages and shown to be expanded in Cercospora beticola based on microsynteny with recipient genomes.</title>
        <authorList>
            <person name="De Jonge R."/>
            <person name="Ebert M.K."/>
            <person name="Suttle J.C."/>
            <person name="Jurick Ii W.M."/>
            <person name="Secor G.A."/>
            <person name="Thomma B.P."/>
            <person name="Van De Peer Y."/>
            <person name="Bolton M.D."/>
        </authorList>
    </citation>
    <scope>NUCLEOTIDE SEQUENCE [LARGE SCALE GENOMIC DNA]</scope>
    <source>
        <strain evidence="2 4">09-40</strain>
    </source>
</reference>
<proteinExistence type="predicted"/>
<reference evidence="3 5" key="2">
    <citation type="submission" date="2023-09" db="EMBL/GenBank/DDBJ databases">
        <title>Complete-Gapless Cercospora beticola genome.</title>
        <authorList>
            <person name="Wyatt N.A."/>
            <person name="Spanner R.E."/>
            <person name="Bolton M.D."/>
        </authorList>
    </citation>
    <scope>NUCLEOTIDE SEQUENCE [LARGE SCALE GENOMIC DNA]</scope>
    <source>
        <strain evidence="3">Cb09-40</strain>
    </source>
</reference>
<sequence>MQNPLSGCRTTTPANEQAASQGQSLANPLTPSSQPATTSNVSTDMDMKPKPEPKDTRGKHERIESSMEVEAGAASQIEHQGEASLGQDAGMATKIDEAAQNGEENKQRMSVGPSVEQRTTTESPSLPLASDTPSETTKNSKKEHEAEKRAAAESLLILNQGKAPKRKRSGPGIKGSRTSSKNRNKDSDELEYLGTRPVLRPLHPRRVTPQQDALSQHKRRSAEQRARTFDLLNHATPNGSNFNMPPMPYPIGTVPLASPNFVLSTRPGLQPGMHAAAPSAPYYTRPADYVYPSAAHSHPGSSSYPSSYPPIEIHNGIQRQQQLAQMPVSDRDIEAIGRWRDFSHLNEAPATTAGQNNLFPPPYPEPAPIGPFGYPQNPESLVLMNLATRNAHLQPPSHARYPPVSRNVILPPPTCTASTRYASLPTNFGALHLARGLYNSNTYYSTEYQKYQQALADAHAAGNLQRDLDFNHWRNRHSQKWVRKEGVHDGSGDYAAERLPKLVEPKTTPTRKLPAMEAQGVNMGYRGAEGALKAGGGEVSREEVAGRGKRPWEL</sequence>